<evidence type="ECO:0000256" key="1">
    <source>
        <dbReference type="ARBA" id="ARBA00004167"/>
    </source>
</evidence>
<dbReference type="AlphaFoldDB" id="A0AA97P5G3"/>
<keyword evidence="5" id="KW-0560">Oxidoreductase</keyword>
<evidence type="ECO:0008006" key="13">
    <source>
        <dbReference type="Google" id="ProtNLM"/>
    </source>
</evidence>
<dbReference type="Proteomes" id="UP000011086">
    <property type="component" value="Unassembled WGS sequence"/>
</dbReference>
<dbReference type="InterPro" id="IPR021765">
    <property type="entry name" value="UstYa-like"/>
</dbReference>
<evidence type="ECO:0000313" key="12">
    <source>
        <dbReference type="EMBL" id="ELQ42378.1"/>
    </source>
</evidence>
<keyword evidence="6" id="KW-0843">Virulence</keyword>
<evidence type="ECO:0000256" key="9">
    <source>
        <dbReference type="ARBA" id="ARBA00035112"/>
    </source>
</evidence>
<dbReference type="EMBL" id="JH793671">
    <property type="protein sequence ID" value="ELQ42378.1"/>
    <property type="molecule type" value="Genomic_DNA"/>
</dbReference>
<dbReference type="Pfam" id="PF11807">
    <property type="entry name" value="UstYa"/>
    <property type="match status" value="1"/>
</dbReference>
<comment type="pathway">
    <text evidence="2">Mycotoxin biosynthesis.</text>
</comment>
<evidence type="ECO:0000256" key="4">
    <source>
        <dbReference type="ARBA" id="ARBA00022989"/>
    </source>
</evidence>
<evidence type="ECO:0000256" key="10">
    <source>
        <dbReference type="SAM" id="MobiDB-lite"/>
    </source>
</evidence>
<reference evidence="12" key="1">
    <citation type="journal article" date="2012" name="PLoS Genet.">
        <title>Comparative analysis of the genomes of two field isolates of the rice blast fungus Magnaporthe oryzae.</title>
        <authorList>
            <person name="Xue M."/>
            <person name="Yang J."/>
            <person name="Li Z."/>
            <person name="Hu S."/>
            <person name="Yao N."/>
            <person name="Dean R.A."/>
            <person name="Zhao W."/>
            <person name="Shen M."/>
            <person name="Zhang H."/>
            <person name="Li C."/>
            <person name="Liu L."/>
            <person name="Cao L."/>
            <person name="Xu X."/>
            <person name="Xing Y."/>
            <person name="Hsiang T."/>
            <person name="Zhang Z."/>
            <person name="Xu J.R."/>
            <person name="Peng Y.L."/>
        </authorList>
    </citation>
    <scope>NUCLEOTIDE SEQUENCE</scope>
    <source>
        <strain evidence="12">Y34</strain>
    </source>
</reference>
<accession>A0AA97P5G3</accession>
<organism evidence="12">
    <name type="scientific">Pyricularia oryzae (strain Y34)</name>
    <name type="common">Rice blast fungus</name>
    <name type="synonym">Magnaporthe oryzae</name>
    <dbReference type="NCBI Taxonomy" id="1143189"/>
    <lineage>
        <taxon>Eukaryota</taxon>
        <taxon>Fungi</taxon>
        <taxon>Dikarya</taxon>
        <taxon>Ascomycota</taxon>
        <taxon>Pezizomycotina</taxon>
        <taxon>Sordariomycetes</taxon>
        <taxon>Sordariomycetidae</taxon>
        <taxon>Magnaporthales</taxon>
        <taxon>Pyriculariaceae</taxon>
        <taxon>Pyricularia</taxon>
    </lineage>
</organism>
<evidence type="ECO:0000256" key="8">
    <source>
        <dbReference type="ARBA" id="ARBA00023180"/>
    </source>
</evidence>
<feature type="region of interest" description="Disordered" evidence="10">
    <location>
        <begin position="1"/>
        <end position="34"/>
    </location>
</feature>
<dbReference type="PANTHER" id="PTHR33365">
    <property type="entry name" value="YALI0B05434P"/>
    <property type="match status" value="1"/>
</dbReference>
<sequence>MSLKSIPNMSQRAYESLDQEDPLSGRTKADYSHDEKDVPYWPRFQNDGSLTPRTEKYRARLGSFARVANTVLLVVIAGLLAALLWRDGRSRASLQVGGDFGGAGPQFGTKITKWDADEAYVPKDPNEFFSKKTIDQWNTMMPALQPGVNRTLPEDYQSHYLHCIDYLRQAIMCAGDVAMEPHSPTDADDNGPGDGSWAGYHVCKDYSQVTNYIEGE</sequence>
<comment type="similarity">
    <text evidence="9">Belongs to the ustYa family.</text>
</comment>
<evidence type="ECO:0000256" key="11">
    <source>
        <dbReference type="SAM" id="Phobius"/>
    </source>
</evidence>
<dbReference type="PANTHER" id="PTHR33365:SF11">
    <property type="entry name" value="TAT PATHWAY SIGNAL SEQUENCE"/>
    <property type="match status" value="1"/>
</dbReference>
<keyword evidence="7 11" id="KW-0472">Membrane</keyword>
<evidence type="ECO:0000256" key="2">
    <source>
        <dbReference type="ARBA" id="ARBA00004685"/>
    </source>
</evidence>
<evidence type="ECO:0000256" key="7">
    <source>
        <dbReference type="ARBA" id="ARBA00023136"/>
    </source>
</evidence>
<protein>
    <recommendedName>
        <fullName evidence="13">Oxidase ustYa</fullName>
    </recommendedName>
</protein>
<gene>
    <name evidence="12" type="ORF">OOU_Y34scaffold00213g14</name>
</gene>
<dbReference type="GO" id="GO:0043386">
    <property type="term" value="P:mycotoxin biosynthetic process"/>
    <property type="evidence" value="ECO:0007669"/>
    <property type="project" value="InterPro"/>
</dbReference>
<keyword evidence="4 11" id="KW-1133">Transmembrane helix</keyword>
<evidence type="ECO:0000256" key="3">
    <source>
        <dbReference type="ARBA" id="ARBA00022692"/>
    </source>
</evidence>
<dbReference type="GO" id="GO:0016491">
    <property type="term" value="F:oxidoreductase activity"/>
    <property type="evidence" value="ECO:0007669"/>
    <property type="project" value="UniProtKB-KW"/>
</dbReference>
<name>A0AA97P5G3_PYRO3</name>
<evidence type="ECO:0000256" key="6">
    <source>
        <dbReference type="ARBA" id="ARBA00023026"/>
    </source>
</evidence>
<feature type="transmembrane region" description="Helical" evidence="11">
    <location>
        <begin position="63"/>
        <end position="85"/>
    </location>
</feature>
<dbReference type="GO" id="GO:0016020">
    <property type="term" value="C:membrane"/>
    <property type="evidence" value="ECO:0007669"/>
    <property type="project" value="UniProtKB-SubCell"/>
</dbReference>
<keyword evidence="3 11" id="KW-0812">Transmembrane</keyword>
<keyword evidence="8" id="KW-0325">Glycoprotein</keyword>
<proteinExistence type="inferred from homology"/>
<evidence type="ECO:0000256" key="5">
    <source>
        <dbReference type="ARBA" id="ARBA00023002"/>
    </source>
</evidence>
<comment type="subcellular location">
    <subcellularLocation>
        <location evidence="1">Membrane</location>
        <topology evidence="1">Single-pass membrane protein</topology>
    </subcellularLocation>
</comment>
<feature type="compositionally biased region" description="Polar residues" evidence="10">
    <location>
        <begin position="1"/>
        <end position="13"/>
    </location>
</feature>